<protein>
    <submittedName>
        <fullName evidence="1">Uncharacterized protein</fullName>
    </submittedName>
</protein>
<accession>A0A2I0K216</accession>
<sequence>MKNGDKRGLTAHRAKRFSPLANHIKTPSFNDQSRFIPNLGEKRTPLEVGRKYWTSRVRQDRLGGPIGTGRPDWLENAREGELTGPSGSDGFSKLARVLQALERLLRAARKTKPLRKERWSWWLCAVAPDPGRSLSVAGGGSPIEGVRVCSRQREAVGGRVMRVEFKGVGSWELGGLLRAEEEEEEAEGRSGMAGYACGQKRQRKKRKKKRECISGGDNSVCRLAELRNEKKRRKELCNLHDMIGLSGSLGNLMISTITAGLVRVRDYLAKRWDPMMVGDIVSSTPAIEVTDVFIRGPRRPR</sequence>
<name>A0A2I0K216_PUNGR</name>
<organism evidence="1 2">
    <name type="scientific">Punica granatum</name>
    <name type="common">Pomegranate</name>
    <dbReference type="NCBI Taxonomy" id="22663"/>
    <lineage>
        <taxon>Eukaryota</taxon>
        <taxon>Viridiplantae</taxon>
        <taxon>Streptophyta</taxon>
        <taxon>Embryophyta</taxon>
        <taxon>Tracheophyta</taxon>
        <taxon>Spermatophyta</taxon>
        <taxon>Magnoliopsida</taxon>
        <taxon>eudicotyledons</taxon>
        <taxon>Gunneridae</taxon>
        <taxon>Pentapetalae</taxon>
        <taxon>rosids</taxon>
        <taxon>malvids</taxon>
        <taxon>Myrtales</taxon>
        <taxon>Lythraceae</taxon>
        <taxon>Punica</taxon>
    </lineage>
</organism>
<comment type="caution">
    <text evidence="1">The sequence shown here is derived from an EMBL/GenBank/DDBJ whole genome shotgun (WGS) entry which is preliminary data.</text>
</comment>
<dbReference type="Proteomes" id="UP000233551">
    <property type="component" value="Unassembled WGS sequence"/>
</dbReference>
<evidence type="ECO:0000313" key="2">
    <source>
        <dbReference type="Proteomes" id="UP000233551"/>
    </source>
</evidence>
<reference evidence="1 2" key="1">
    <citation type="submission" date="2017-11" db="EMBL/GenBank/DDBJ databases">
        <title>De-novo sequencing of pomegranate (Punica granatum L.) genome.</title>
        <authorList>
            <person name="Akparov Z."/>
            <person name="Amiraslanov A."/>
            <person name="Hajiyeva S."/>
            <person name="Abbasov M."/>
            <person name="Kaur K."/>
            <person name="Hamwieh A."/>
            <person name="Solovyev V."/>
            <person name="Salamov A."/>
            <person name="Braich B."/>
            <person name="Kosarev P."/>
            <person name="Mahmoud A."/>
            <person name="Hajiyev E."/>
            <person name="Babayeva S."/>
            <person name="Izzatullayeva V."/>
            <person name="Mammadov A."/>
            <person name="Mammadov A."/>
            <person name="Sharifova S."/>
            <person name="Ojaghi J."/>
            <person name="Eynullazada K."/>
            <person name="Bayramov B."/>
            <person name="Abdulazimova A."/>
            <person name="Shahmuradov I."/>
        </authorList>
    </citation>
    <scope>NUCLEOTIDE SEQUENCE [LARGE SCALE GENOMIC DNA]</scope>
    <source>
        <strain evidence="2">cv. AG2017</strain>
        <tissue evidence="1">Leaf</tissue>
    </source>
</reference>
<evidence type="ECO:0000313" key="1">
    <source>
        <dbReference type="EMBL" id="PKI62594.1"/>
    </source>
</evidence>
<gene>
    <name evidence="1" type="ORF">CRG98_017016</name>
</gene>
<proteinExistence type="predicted"/>
<dbReference type="AlphaFoldDB" id="A0A2I0K216"/>
<keyword evidence="2" id="KW-1185">Reference proteome</keyword>
<dbReference type="EMBL" id="PGOL01000961">
    <property type="protein sequence ID" value="PKI62594.1"/>
    <property type="molecule type" value="Genomic_DNA"/>
</dbReference>